<dbReference type="Pfam" id="PF04464">
    <property type="entry name" value="Glyphos_transf"/>
    <property type="match status" value="1"/>
</dbReference>
<protein>
    <submittedName>
        <fullName evidence="8">Glycosyl/glycerophosphate transferase (Homolog to polyglycerol phosphate polymerase)</fullName>
    </submittedName>
</protein>
<comment type="subcellular location">
    <subcellularLocation>
        <location evidence="1">Cell membrane</location>
        <topology evidence="1">Peripheral membrane protein</topology>
    </subcellularLocation>
</comment>
<dbReference type="RefSeq" id="WP_011322683.1">
    <property type="nucleotide sequence ID" value="NC_007426.1"/>
</dbReference>
<dbReference type="PANTHER" id="PTHR37316:SF3">
    <property type="entry name" value="TEICHOIC ACID GLYCEROL-PHOSPHATE TRANSFERASE"/>
    <property type="match status" value="1"/>
</dbReference>
<evidence type="ECO:0000256" key="7">
    <source>
        <dbReference type="SAM" id="Phobius"/>
    </source>
</evidence>
<evidence type="ECO:0000256" key="1">
    <source>
        <dbReference type="ARBA" id="ARBA00004202"/>
    </source>
</evidence>
<dbReference type="eggNOG" id="arCOG04827">
    <property type="taxonomic scope" value="Archaea"/>
</dbReference>
<dbReference type="InterPro" id="IPR051612">
    <property type="entry name" value="Teichoic_Acid_Biosynth"/>
</dbReference>
<name>A0A1U7EVJ8_NATPD</name>
<evidence type="ECO:0000256" key="4">
    <source>
        <dbReference type="ARBA" id="ARBA00022679"/>
    </source>
</evidence>
<proteinExistence type="inferred from homology"/>
<dbReference type="Proteomes" id="UP000002698">
    <property type="component" value="Chromosome"/>
</dbReference>
<dbReference type="PANTHER" id="PTHR37316">
    <property type="entry name" value="TEICHOIC ACID GLYCEROL-PHOSPHATE PRIMASE"/>
    <property type="match status" value="1"/>
</dbReference>
<dbReference type="GO" id="GO:0005886">
    <property type="term" value="C:plasma membrane"/>
    <property type="evidence" value="ECO:0007669"/>
    <property type="project" value="UniProtKB-SubCell"/>
</dbReference>
<evidence type="ECO:0000313" key="8">
    <source>
        <dbReference type="EMBL" id="CAI49051.1"/>
    </source>
</evidence>
<keyword evidence="3" id="KW-1003">Cell membrane</keyword>
<dbReference type="EMBL" id="CR936257">
    <property type="protein sequence ID" value="CAI49051.1"/>
    <property type="molecule type" value="Genomic_DNA"/>
</dbReference>
<evidence type="ECO:0000256" key="6">
    <source>
        <dbReference type="ARBA" id="ARBA00023136"/>
    </source>
</evidence>
<feature type="transmembrane region" description="Helical" evidence="7">
    <location>
        <begin position="27"/>
        <end position="47"/>
    </location>
</feature>
<keyword evidence="7" id="KW-0812">Transmembrane</keyword>
<keyword evidence="4 8" id="KW-0808">Transferase</keyword>
<dbReference type="STRING" id="348780.NP_1920A"/>
<gene>
    <name evidence="8" type="ordered locus">NP_1920A</name>
</gene>
<dbReference type="AlphaFoldDB" id="A0A1U7EVJ8"/>
<dbReference type="GO" id="GO:0047355">
    <property type="term" value="F:CDP-glycerol glycerophosphotransferase activity"/>
    <property type="evidence" value="ECO:0007669"/>
    <property type="project" value="InterPro"/>
</dbReference>
<dbReference type="EnsemblBacteria" id="CAI49051">
    <property type="protein sequence ID" value="CAI49051"/>
    <property type="gene ID" value="NP_1920A"/>
</dbReference>
<organism evidence="8 9">
    <name type="scientific">Natronomonas pharaonis (strain ATCC 35678 / DSM 2160 / CIP 103997 / JCM 8858 / NBRC 14720 / NCIMB 2260 / Gabara)</name>
    <name type="common">Halobacterium pharaonis</name>
    <dbReference type="NCBI Taxonomy" id="348780"/>
    <lineage>
        <taxon>Archaea</taxon>
        <taxon>Methanobacteriati</taxon>
        <taxon>Methanobacteriota</taxon>
        <taxon>Stenosarchaea group</taxon>
        <taxon>Halobacteria</taxon>
        <taxon>Halobacteriales</taxon>
        <taxon>Natronomonadaceae</taxon>
        <taxon>Natronomonas</taxon>
    </lineage>
</organism>
<keyword evidence="5" id="KW-0777">Teichoic acid biosynthesis</keyword>
<dbReference type="InterPro" id="IPR007554">
    <property type="entry name" value="Glycerophosphate_synth"/>
</dbReference>
<keyword evidence="6 7" id="KW-0472">Membrane</keyword>
<evidence type="ECO:0000256" key="2">
    <source>
        <dbReference type="ARBA" id="ARBA00010488"/>
    </source>
</evidence>
<sequence length="415" mass="47119">MILFSALTIAIVSVASTIASVRNAFAPIRKVLALLATPIVFLVSYLVPRDDSLWLFMAGQGDRFADNSKYLFLYCDCQPDVRNVWIGTDERIVAELREHGYEAYTRHSLAGRWRLLRAGYWFETHGPIAPAYAGRARLIHLTHGNYLKVMLEDHTRDWPWIVQVLVEFFFERRRRYVVTGSGPPLKNMQSMRGAPADRALMTGLPRNDALFDAFQDEELGLEESALAAVRDRAAEGPVLLYAPTYREGYGERNGVPLSELDLGLERLDSVLRSHDATLYISHHPATTFDRDLEGLDRVTVLESGGDLYPFLRECDVLVTDYSGIFYDFLLLDRPMVFFAPDLEVYLEDRDLYFDYEDHVPGTIATTPEAFVESVRAILEGADEHGDDRAAVREAFYDDPDGEACERVYHTVRDEA</sequence>
<accession>A0A1U7EVJ8</accession>
<evidence type="ECO:0000256" key="3">
    <source>
        <dbReference type="ARBA" id="ARBA00022475"/>
    </source>
</evidence>
<dbReference type="HOGENOM" id="CLU_029598_2_0_2"/>
<dbReference type="Gene3D" id="3.40.50.12580">
    <property type="match status" value="1"/>
</dbReference>
<evidence type="ECO:0000256" key="5">
    <source>
        <dbReference type="ARBA" id="ARBA00022944"/>
    </source>
</evidence>
<evidence type="ECO:0000313" key="9">
    <source>
        <dbReference type="Proteomes" id="UP000002698"/>
    </source>
</evidence>
<dbReference type="GeneID" id="3701304"/>
<dbReference type="Gene3D" id="3.40.50.11820">
    <property type="match status" value="1"/>
</dbReference>
<keyword evidence="7" id="KW-1133">Transmembrane helix</keyword>
<keyword evidence="9" id="KW-1185">Reference proteome</keyword>
<dbReference type="InterPro" id="IPR043149">
    <property type="entry name" value="TagF_N"/>
</dbReference>
<dbReference type="InterPro" id="IPR043148">
    <property type="entry name" value="TagF_C"/>
</dbReference>
<dbReference type="OrthoDB" id="46222at2157"/>
<reference evidence="8 9" key="1">
    <citation type="journal article" date="2005" name="Genome Res.">
        <title>Living with two extremes: conclusions from the genome sequence of Natronomonas pharaonis.</title>
        <authorList>
            <person name="Falb M."/>
            <person name="Pfeiffer F."/>
            <person name="Palm P."/>
            <person name="Rodewald K."/>
            <person name="Hickmann V."/>
            <person name="Tittor J."/>
            <person name="Oesterhelt D."/>
        </authorList>
    </citation>
    <scope>NUCLEOTIDE SEQUENCE [LARGE SCALE GENOMIC DNA]</scope>
    <source>
        <strain evidence="9">ATCC 35678 / DSM 2160 / CIP 103997 / JCM 8858 / NBRC 14720 / NCIMB 2260 / Gabara</strain>
    </source>
</reference>
<dbReference type="SUPFAM" id="SSF53756">
    <property type="entry name" value="UDP-Glycosyltransferase/glycogen phosphorylase"/>
    <property type="match status" value="1"/>
</dbReference>
<dbReference type="KEGG" id="nph:NP_1920A"/>
<comment type="similarity">
    <text evidence="2">Belongs to the CDP-glycerol glycerophosphotransferase family.</text>
</comment>